<feature type="compositionally biased region" description="Low complexity" evidence="1">
    <location>
        <begin position="91"/>
        <end position="105"/>
    </location>
</feature>
<feature type="region of interest" description="Disordered" evidence="1">
    <location>
        <begin position="75"/>
        <end position="118"/>
    </location>
</feature>
<accession>A0A835UXM1</accession>
<evidence type="ECO:0000313" key="2">
    <source>
        <dbReference type="EMBL" id="KAG0475526.1"/>
    </source>
</evidence>
<feature type="region of interest" description="Disordered" evidence="1">
    <location>
        <begin position="1"/>
        <end position="53"/>
    </location>
</feature>
<gene>
    <name evidence="2" type="ORF">HPP92_015212</name>
</gene>
<evidence type="ECO:0000256" key="1">
    <source>
        <dbReference type="SAM" id="MobiDB-lite"/>
    </source>
</evidence>
<sequence>MISNLPSVAICSPPGVSPVPRPPSDTQLRCRQHADASPPPPRVQGPTSHRRTLDLEHVGSAFALGRSRVTMTGASAFFDRRPSSRPPLRSPSPLGLNAPSSQPQLLRPPPGIQSFPGAPASPVALRFFFKERRST</sequence>
<comment type="caution">
    <text evidence="2">The sequence shown here is derived from an EMBL/GenBank/DDBJ whole genome shotgun (WGS) entry which is preliminary data.</text>
</comment>
<dbReference type="Proteomes" id="UP000639772">
    <property type="component" value="Chromosome 7"/>
</dbReference>
<dbReference type="EMBL" id="JADCNM010000007">
    <property type="protein sequence ID" value="KAG0475526.1"/>
    <property type="molecule type" value="Genomic_DNA"/>
</dbReference>
<organism evidence="2 3">
    <name type="scientific">Vanilla planifolia</name>
    <name type="common">Vanilla</name>
    <dbReference type="NCBI Taxonomy" id="51239"/>
    <lineage>
        <taxon>Eukaryota</taxon>
        <taxon>Viridiplantae</taxon>
        <taxon>Streptophyta</taxon>
        <taxon>Embryophyta</taxon>
        <taxon>Tracheophyta</taxon>
        <taxon>Spermatophyta</taxon>
        <taxon>Magnoliopsida</taxon>
        <taxon>Liliopsida</taxon>
        <taxon>Asparagales</taxon>
        <taxon>Orchidaceae</taxon>
        <taxon>Vanilloideae</taxon>
        <taxon>Vanilleae</taxon>
        <taxon>Vanilla</taxon>
    </lineage>
</organism>
<name>A0A835UXM1_VANPL</name>
<reference evidence="2 3" key="1">
    <citation type="journal article" date="2020" name="Nat. Food">
        <title>A phased Vanilla planifolia genome enables genetic improvement of flavour and production.</title>
        <authorList>
            <person name="Hasing T."/>
            <person name="Tang H."/>
            <person name="Brym M."/>
            <person name="Khazi F."/>
            <person name="Huang T."/>
            <person name="Chambers A.H."/>
        </authorList>
    </citation>
    <scope>NUCLEOTIDE SEQUENCE [LARGE SCALE GENOMIC DNA]</scope>
    <source>
        <tissue evidence="2">Leaf</tissue>
    </source>
</reference>
<proteinExistence type="predicted"/>
<protein>
    <submittedName>
        <fullName evidence="2">Uncharacterized protein</fullName>
    </submittedName>
</protein>
<evidence type="ECO:0000313" key="3">
    <source>
        <dbReference type="Proteomes" id="UP000639772"/>
    </source>
</evidence>
<dbReference type="AlphaFoldDB" id="A0A835UXM1"/>